<feature type="compositionally biased region" description="Basic and acidic residues" evidence="4">
    <location>
        <begin position="1"/>
        <end position="17"/>
    </location>
</feature>
<dbReference type="EMBL" id="OY726397">
    <property type="protein sequence ID" value="CAJ1501263.1"/>
    <property type="molecule type" value="Genomic_DNA"/>
</dbReference>
<proteinExistence type="predicted"/>
<keyword evidence="2 6" id="KW-0808">Transferase</keyword>
<dbReference type="CDD" id="cd02440">
    <property type="entry name" value="AdoMet_MTases"/>
    <property type="match status" value="1"/>
</dbReference>
<feature type="domain" description="Methyltransferase" evidence="5">
    <location>
        <begin position="44"/>
        <end position="132"/>
    </location>
</feature>
<dbReference type="Gene3D" id="3.40.50.150">
    <property type="entry name" value="Vaccinia Virus protein VP39"/>
    <property type="match status" value="1"/>
</dbReference>
<evidence type="ECO:0000256" key="4">
    <source>
        <dbReference type="SAM" id="MobiDB-lite"/>
    </source>
</evidence>
<protein>
    <submittedName>
        <fullName evidence="6">Class I SAM-dependent methyltransferase</fullName>
        <ecNumber evidence="6">2.1.-.-</ecNumber>
    </submittedName>
</protein>
<gene>
    <name evidence="6" type="ORF">MU0053_001882</name>
</gene>
<evidence type="ECO:0000256" key="3">
    <source>
        <dbReference type="ARBA" id="ARBA00022691"/>
    </source>
</evidence>
<evidence type="ECO:0000313" key="6">
    <source>
        <dbReference type="EMBL" id="CAJ1501263.1"/>
    </source>
</evidence>
<name>A0ABM9LLZ0_9MYCO</name>
<evidence type="ECO:0000256" key="2">
    <source>
        <dbReference type="ARBA" id="ARBA00022679"/>
    </source>
</evidence>
<dbReference type="RefSeq" id="WP_308482074.1">
    <property type="nucleotide sequence ID" value="NZ_OY726397.1"/>
</dbReference>
<accession>A0ABM9LLZ0</accession>
<dbReference type="InterPro" id="IPR029063">
    <property type="entry name" value="SAM-dependent_MTases_sf"/>
</dbReference>
<dbReference type="SUPFAM" id="SSF53335">
    <property type="entry name" value="S-adenosyl-L-methionine-dependent methyltransferases"/>
    <property type="match status" value="1"/>
</dbReference>
<reference evidence="6 7" key="1">
    <citation type="submission" date="2023-08" db="EMBL/GenBank/DDBJ databases">
        <authorList>
            <person name="Folkvardsen B D."/>
            <person name="Norman A."/>
        </authorList>
    </citation>
    <scope>NUCLEOTIDE SEQUENCE [LARGE SCALE GENOMIC DNA]</scope>
    <source>
        <strain evidence="6 7">Mu0053</strain>
    </source>
</reference>
<dbReference type="Pfam" id="PF13649">
    <property type="entry name" value="Methyltransf_25"/>
    <property type="match status" value="1"/>
</dbReference>
<evidence type="ECO:0000256" key="1">
    <source>
        <dbReference type="ARBA" id="ARBA00022603"/>
    </source>
</evidence>
<dbReference type="Proteomes" id="UP001190465">
    <property type="component" value="Chromosome"/>
</dbReference>
<dbReference type="EC" id="2.1.-.-" evidence="6"/>
<dbReference type="InterPro" id="IPR041698">
    <property type="entry name" value="Methyltransf_25"/>
</dbReference>
<organism evidence="6 7">
    <name type="scientific">[Mycobacterium] burgundiense</name>
    <dbReference type="NCBI Taxonomy" id="3064286"/>
    <lineage>
        <taxon>Bacteria</taxon>
        <taxon>Bacillati</taxon>
        <taxon>Actinomycetota</taxon>
        <taxon>Actinomycetes</taxon>
        <taxon>Mycobacteriales</taxon>
        <taxon>Mycobacteriaceae</taxon>
        <taxon>Mycolicibacterium</taxon>
    </lineage>
</organism>
<sequence length="182" mass="19899">MTDQDRTRWDERYRERPAPSMESVGPPPAFAHFEDVFPTEGHALDLACGPGVTSVWLARRGLDVWGVDVSTIAIDQARELAARSDVGDRCRFEVVDLDAGLPAGPPTDVIVCQRFRDRRLDQAIIDRLAPGGLLAISWLSAVGAEPGRFRAAPGELTASFATLETIAADERQGEAWMLARKT</sequence>
<evidence type="ECO:0000259" key="5">
    <source>
        <dbReference type="Pfam" id="PF13649"/>
    </source>
</evidence>
<dbReference type="GO" id="GO:0008168">
    <property type="term" value="F:methyltransferase activity"/>
    <property type="evidence" value="ECO:0007669"/>
    <property type="project" value="UniProtKB-KW"/>
</dbReference>
<feature type="region of interest" description="Disordered" evidence="4">
    <location>
        <begin position="1"/>
        <end position="27"/>
    </location>
</feature>
<keyword evidence="1 6" id="KW-0489">Methyltransferase</keyword>
<keyword evidence="7" id="KW-1185">Reference proteome</keyword>
<dbReference type="PANTHER" id="PTHR43464">
    <property type="entry name" value="METHYLTRANSFERASE"/>
    <property type="match status" value="1"/>
</dbReference>
<dbReference type="PANTHER" id="PTHR43464:SF19">
    <property type="entry name" value="UBIQUINONE BIOSYNTHESIS O-METHYLTRANSFERASE, MITOCHONDRIAL"/>
    <property type="match status" value="1"/>
</dbReference>
<dbReference type="GO" id="GO:0032259">
    <property type="term" value="P:methylation"/>
    <property type="evidence" value="ECO:0007669"/>
    <property type="project" value="UniProtKB-KW"/>
</dbReference>
<keyword evidence="3" id="KW-0949">S-adenosyl-L-methionine</keyword>
<evidence type="ECO:0000313" key="7">
    <source>
        <dbReference type="Proteomes" id="UP001190465"/>
    </source>
</evidence>